<dbReference type="InterPro" id="IPR006225">
    <property type="entry name" value="PsdUridine_synth_RluC/D"/>
</dbReference>
<keyword evidence="3" id="KW-0413">Isomerase</keyword>
<comment type="similarity">
    <text evidence="2 3">Belongs to the pseudouridine synthase RluA family.</text>
</comment>
<evidence type="ECO:0000256" key="2">
    <source>
        <dbReference type="ARBA" id="ARBA00010876"/>
    </source>
</evidence>
<dbReference type="InterPro" id="IPR006145">
    <property type="entry name" value="PsdUridine_synth_RsuA/RluA"/>
</dbReference>
<dbReference type="RefSeq" id="WP_262427915.1">
    <property type="nucleotide sequence ID" value="NZ_JACRTJ010000025.1"/>
</dbReference>
<dbReference type="CDD" id="cd02869">
    <property type="entry name" value="PseudoU_synth_RluA_like"/>
    <property type="match status" value="1"/>
</dbReference>
<accession>A0ABR7NUM6</accession>
<feature type="domain" description="Pseudouridine synthase RsuA/RluA-like" evidence="5">
    <location>
        <begin position="89"/>
        <end position="241"/>
    </location>
</feature>
<comment type="catalytic activity">
    <reaction evidence="1 3">
        <text>a uridine in RNA = a pseudouridine in RNA</text>
        <dbReference type="Rhea" id="RHEA:48348"/>
        <dbReference type="Rhea" id="RHEA-COMP:12068"/>
        <dbReference type="Rhea" id="RHEA-COMP:12069"/>
        <dbReference type="ChEBI" id="CHEBI:65314"/>
        <dbReference type="ChEBI" id="CHEBI:65315"/>
    </reaction>
</comment>
<protein>
    <recommendedName>
        <fullName evidence="3">Pseudouridine synthase</fullName>
        <ecNumber evidence="3">5.4.99.-</ecNumber>
    </recommendedName>
</protein>
<dbReference type="Gene3D" id="3.30.2350.10">
    <property type="entry name" value="Pseudouridine synthase"/>
    <property type="match status" value="1"/>
</dbReference>
<evidence type="ECO:0000256" key="3">
    <source>
        <dbReference type="RuleBase" id="RU362028"/>
    </source>
</evidence>
<dbReference type="Pfam" id="PF00849">
    <property type="entry name" value="PseudoU_synth_2"/>
    <property type="match status" value="1"/>
</dbReference>
<evidence type="ECO:0000259" key="5">
    <source>
        <dbReference type="Pfam" id="PF00849"/>
    </source>
</evidence>
<dbReference type="PANTHER" id="PTHR21600">
    <property type="entry name" value="MITOCHONDRIAL RNA PSEUDOURIDINE SYNTHASE"/>
    <property type="match status" value="1"/>
</dbReference>
<evidence type="ECO:0000313" key="6">
    <source>
        <dbReference type="EMBL" id="MBC8599811.1"/>
    </source>
</evidence>
<gene>
    <name evidence="6" type="ORF">H8708_11340</name>
</gene>
<feature type="region of interest" description="Disordered" evidence="4">
    <location>
        <begin position="304"/>
        <end position="324"/>
    </location>
</feature>
<dbReference type="Proteomes" id="UP000647491">
    <property type="component" value="Unassembled WGS sequence"/>
</dbReference>
<dbReference type="EC" id="5.4.99.-" evidence="3"/>
<dbReference type="PROSITE" id="PS01129">
    <property type="entry name" value="PSI_RLU"/>
    <property type="match status" value="1"/>
</dbReference>
<dbReference type="NCBIfam" id="TIGR00005">
    <property type="entry name" value="rluA_subfam"/>
    <property type="match status" value="1"/>
</dbReference>
<evidence type="ECO:0000256" key="4">
    <source>
        <dbReference type="SAM" id="MobiDB-lite"/>
    </source>
</evidence>
<name>A0ABR7NUM6_9FIRM</name>
<proteinExistence type="inferred from homology"/>
<comment type="function">
    <text evidence="3">Responsible for synthesis of pseudouridine from uracil.</text>
</comment>
<reference evidence="6 7" key="1">
    <citation type="submission" date="2020-08" db="EMBL/GenBank/DDBJ databases">
        <title>Genome public.</title>
        <authorList>
            <person name="Liu C."/>
            <person name="Sun Q."/>
        </authorList>
    </citation>
    <scope>NUCLEOTIDE SEQUENCE [LARGE SCALE GENOMIC DNA]</scope>
    <source>
        <strain evidence="6 7">BX10</strain>
    </source>
</reference>
<dbReference type="InterPro" id="IPR006224">
    <property type="entry name" value="PsdUridine_synth_RluA-like_CS"/>
</dbReference>
<sequence length="324" mass="35853">MENTFTYGITGNEAGMTVAEYLKSRGYSSRLVVRLRNTPGSFFVDGTAVFSTCVLKDGNQLQVRVAEKRSSAAVEPVPMDLDILYEDTHLLVVNKPAGMAVHPSQGNHGNTLANGLAGYFRKKQEAFVFRAVNRLDKDTSGLLLVAKNGLSSSLLSGQVERREICREYLAAVCGKTDACGMVSVPIGRKEGSAIQRIPDPDHGEAAATRYERLLYNKNTDLSLLRLRLETGRTHQIRVHMKYIGHPLPGDFLYNPDFRYIRRQALHSVRLSFPHPFTGDVLIFSAPLPEDMTCLFPGQELPSFSHPETAPALPTASLSPWDNDF</sequence>
<organism evidence="6 7">
    <name type="scientific">Enterocloster hominis</name>
    <name type="common">ex Liu et al. 2021</name>
    <dbReference type="NCBI Taxonomy" id="2763663"/>
    <lineage>
        <taxon>Bacteria</taxon>
        <taxon>Bacillati</taxon>
        <taxon>Bacillota</taxon>
        <taxon>Clostridia</taxon>
        <taxon>Lachnospirales</taxon>
        <taxon>Lachnospiraceae</taxon>
        <taxon>Enterocloster</taxon>
    </lineage>
</organism>
<keyword evidence="7" id="KW-1185">Reference proteome</keyword>
<comment type="caution">
    <text evidence="6">The sequence shown here is derived from an EMBL/GenBank/DDBJ whole genome shotgun (WGS) entry which is preliminary data.</text>
</comment>
<evidence type="ECO:0000256" key="1">
    <source>
        <dbReference type="ARBA" id="ARBA00000073"/>
    </source>
</evidence>
<dbReference type="SUPFAM" id="SSF55120">
    <property type="entry name" value="Pseudouridine synthase"/>
    <property type="match status" value="1"/>
</dbReference>
<evidence type="ECO:0000313" key="7">
    <source>
        <dbReference type="Proteomes" id="UP000647491"/>
    </source>
</evidence>
<feature type="compositionally biased region" description="Polar residues" evidence="4">
    <location>
        <begin position="315"/>
        <end position="324"/>
    </location>
</feature>
<dbReference type="InterPro" id="IPR050188">
    <property type="entry name" value="RluA_PseudoU_synthase"/>
</dbReference>
<dbReference type="PANTHER" id="PTHR21600:SF35">
    <property type="entry name" value="PSEUDOURIDINE SYNTHASE"/>
    <property type="match status" value="1"/>
</dbReference>
<dbReference type="InterPro" id="IPR020103">
    <property type="entry name" value="PsdUridine_synth_cat_dom_sf"/>
</dbReference>
<dbReference type="EMBL" id="JACRTJ010000025">
    <property type="protein sequence ID" value="MBC8599811.1"/>
    <property type="molecule type" value="Genomic_DNA"/>
</dbReference>